<reference evidence="8" key="1">
    <citation type="submission" date="2017-02" db="EMBL/GenBank/DDBJ databases">
        <authorList>
            <person name="Varghese N."/>
            <person name="Submissions S."/>
        </authorList>
    </citation>
    <scope>NUCLEOTIDE SEQUENCE [LARGE SCALE GENOMIC DNA]</scope>
    <source>
        <strain evidence="8">DSM 16521</strain>
    </source>
</reference>
<accession>A0A1T4QKJ6</accession>
<keyword evidence="1" id="KW-0963">Cytoplasm</keyword>
<gene>
    <name evidence="7" type="ORF">SAMN02745885_01710</name>
</gene>
<dbReference type="GO" id="GO:0046872">
    <property type="term" value="F:metal ion binding"/>
    <property type="evidence" value="ECO:0007669"/>
    <property type="project" value="UniProtKB-KW"/>
</dbReference>
<dbReference type="PIRSF" id="PIRSF021439">
    <property type="entry name" value="DUF972"/>
    <property type="match status" value="1"/>
</dbReference>
<evidence type="ECO:0000256" key="1">
    <source>
        <dbReference type="ARBA" id="ARBA00022490"/>
    </source>
</evidence>
<keyword evidence="5" id="KW-0236">DNA replication inhibitor</keyword>
<name>A0A1T4QKJ6_9FIRM</name>
<organism evidence="7 8">
    <name type="scientific">Carboxydocella sporoproducens DSM 16521</name>
    <dbReference type="NCBI Taxonomy" id="1121270"/>
    <lineage>
        <taxon>Bacteria</taxon>
        <taxon>Bacillati</taxon>
        <taxon>Bacillota</taxon>
        <taxon>Clostridia</taxon>
        <taxon>Eubacteriales</taxon>
        <taxon>Clostridiales Family XVI. Incertae Sedis</taxon>
        <taxon>Carboxydocella</taxon>
    </lineage>
</organism>
<dbReference type="AlphaFoldDB" id="A0A1T4QKJ6"/>
<evidence type="ECO:0000313" key="7">
    <source>
        <dbReference type="EMBL" id="SKA04310.1"/>
    </source>
</evidence>
<evidence type="ECO:0000256" key="3">
    <source>
        <dbReference type="ARBA" id="ARBA00022723"/>
    </source>
</evidence>
<dbReference type="GO" id="GO:0006260">
    <property type="term" value="P:DNA replication"/>
    <property type="evidence" value="ECO:0007669"/>
    <property type="project" value="UniProtKB-KW"/>
</dbReference>
<dbReference type="EMBL" id="FUXM01000019">
    <property type="protein sequence ID" value="SKA04310.1"/>
    <property type="molecule type" value="Genomic_DNA"/>
</dbReference>
<evidence type="ECO:0000256" key="2">
    <source>
        <dbReference type="ARBA" id="ARBA00022705"/>
    </source>
</evidence>
<keyword evidence="2" id="KW-0235">DNA replication</keyword>
<keyword evidence="8" id="KW-1185">Reference proteome</keyword>
<dbReference type="Proteomes" id="UP000189933">
    <property type="component" value="Unassembled WGS sequence"/>
</dbReference>
<evidence type="ECO:0000256" key="4">
    <source>
        <dbReference type="ARBA" id="ARBA00022833"/>
    </source>
</evidence>
<evidence type="ECO:0000256" key="6">
    <source>
        <dbReference type="SAM" id="Coils"/>
    </source>
</evidence>
<keyword evidence="3" id="KW-0479">Metal-binding</keyword>
<dbReference type="GO" id="GO:0008156">
    <property type="term" value="P:negative regulation of DNA replication"/>
    <property type="evidence" value="ECO:0007669"/>
    <property type="project" value="UniProtKB-KW"/>
</dbReference>
<evidence type="ECO:0000313" key="8">
    <source>
        <dbReference type="Proteomes" id="UP000189933"/>
    </source>
</evidence>
<proteinExistence type="predicted"/>
<keyword evidence="4" id="KW-0862">Zinc</keyword>
<dbReference type="InterPro" id="IPR010377">
    <property type="entry name" value="YabA"/>
</dbReference>
<evidence type="ECO:0000256" key="5">
    <source>
        <dbReference type="ARBA" id="ARBA00022880"/>
    </source>
</evidence>
<dbReference type="Pfam" id="PF06156">
    <property type="entry name" value="YabA"/>
    <property type="match status" value="1"/>
</dbReference>
<sequence length="126" mass="14844">MQLIKKITELEIIIKHLLDELQELKEKALNLEEENEKLRREVTEIYQNYLQGEVQIKKTERKPLKPVGGEGYDNLARLYNEGFHICNLHFGQMRQEGDCLFCMGFLKKSLEREENQLGPIGARRKN</sequence>
<dbReference type="RefSeq" id="WP_078665753.1">
    <property type="nucleotide sequence ID" value="NZ_FUXM01000019.1"/>
</dbReference>
<dbReference type="OrthoDB" id="2112130at2"/>
<keyword evidence="6" id="KW-0175">Coiled coil</keyword>
<feature type="coiled-coil region" evidence="6">
    <location>
        <begin position="7"/>
        <end position="48"/>
    </location>
</feature>
<protein>
    <submittedName>
        <fullName evidence="7">Regulator of replication initiation timing</fullName>
    </submittedName>
</protein>